<proteinExistence type="inferred from homology"/>
<evidence type="ECO:0000313" key="8">
    <source>
        <dbReference type="Proteomes" id="UP001209570"/>
    </source>
</evidence>
<dbReference type="Proteomes" id="UP001209570">
    <property type="component" value="Unassembled WGS sequence"/>
</dbReference>
<dbReference type="InterPro" id="IPR016159">
    <property type="entry name" value="Cullin_repeat-like_dom_sf"/>
</dbReference>
<organism evidence="7 8">
    <name type="scientific">Pythium insidiosum</name>
    <name type="common">Pythiosis disease agent</name>
    <dbReference type="NCBI Taxonomy" id="114742"/>
    <lineage>
        <taxon>Eukaryota</taxon>
        <taxon>Sar</taxon>
        <taxon>Stramenopiles</taxon>
        <taxon>Oomycota</taxon>
        <taxon>Peronosporomycetes</taxon>
        <taxon>Pythiales</taxon>
        <taxon>Pythiaceae</taxon>
        <taxon>Pythium</taxon>
    </lineage>
</organism>
<gene>
    <name evidence="7" type="ORF">P43SY_007729</name>
</gene>
<dbReference type="GO" id="GO:0007165">
    <property type="term" value="P:signal transduction"/>
    <property type="evidence" value="ECO:0007669"/>
    <property type="project" value="UniProtKB-ARBA"/>
</dbReference>
<name>A0AAD5LQ62_PYTIN</name>
<dbReference type="SUPFAM" id="SSF74788">
    <property type="entry name" value="Cullin repeat-like"/>
    <property type="match status" value="1"/>
</dbReference>
<dbReference type="InterPro" id="IPR036388">
    <property type="entry name" value="WH-like_DNA-bd_sf"/>
</dbReference>
<dbReference type="FunFam" id="1.10.10.10:FF:000091">
    <property type="entry name" value="Cullin 3"/>
    <property type="match status" value="1"/>
</dbReference>
<evidence type="ECO:0000313" key="7">
    <source>
        <dbReference type="EMBL" id="KAJ0405628.1"/>
    </source>
</evidence>
<dbReference type="GO" id="GO:0043161">
    <property type="term" value="P:proteasome-mediated ubiquitin-dependent protein catabolic process"/>
    <property type="evidence" value="ECO:0007669"/>
    <property type="project" value="UniProtKB-ARBA"/>
</dbReference>
<dbReference type="FunFam" id="1.20.1310.10:FF:000002">
    <property type="entry name" value="cullin-3 isoform X1"/>
    <property type="match status" value="1"/>
</dbReference>
<dbReference type="GO" id="GO:0010468">
    <property type="term" value="P:regulation of gene expression"/>
    <property type="evidence" value="ECO:0007669"/>
    <property type="project" value="UniProtKB-ARBA"/>
</dbReference>
<dbReference type="SUPFAM" id="SSF75632">
    <property type="entry name" value="Cullin homology domain"/>
    <property type="match status" value="1"/>
</dbReference>
<dbReference type="InterPro" id="IPR059120">
    <property type="entry name" value="Cullin-like_AB"/>
</dbReference>
<evidence type="ECO:0000256" key="5">
    <source>
        <dbReference type="RuleBase" id="RU003829"/>
    </source>
</evidence>
<keyword evidence="8" id="KW-1185">Reference proteome</keyword>
<evidence type="ECO:0000259" key="6">
    <source>
        <dbReference type="PROSITE" id="PS50069"/>
    </source>
</evidence>
<dbReference type="EMBL" id="JAKCXM010000042">
    <property type="protein sequence ID" value="KAJ0405628.1"/>
    <property type="molecule type" value="Genomic_DNA"/>
</dbReference>
<dbReference type="InterPro" id="IPR045093">
    <property type="entry name" value="Cullin"/>
</dbReference>
<dbReference type="GO" id="GO:0031461">
    <property type="term" value="C:cullin-RING ubiquitin ligase complex"/>
    <property type="evidence" value="ECO:0007669"/>
    <property type="project" value="InterPro"/>
</dbReference>
<evidence type="ECO:0000256" key="2">
    <source>
        <dbReference type="ARBA" id="ARBA00022499"/>
    </source>
</evidence>
<comment type="similarity">
    <text evidence="1 4 5">Belongs to the cullin family.</text>
</comment>
<reference evidence="7" key="1">
    <citation type="submission" date="2021-12" db="EMBL/GenBank/DDBJ databases">
        <title>Prjna785345.</title>
        <authorList>
            <person name="Rujirawat T."/>
            <person name="Krajaejun T."/>
        </authorList>
    </citation>
    <scope>NUCLEOTIDE SEQUENCE</scope>
    <source>
        <strain evidence="7">Pi057C3</strain>
    </source>
</reference>
<evidence type="ECO:0000256" key="4">
    <source>
        <dbReference type="PROSITE-ProRule" id="PRU00330"/>
    </source>
</evidence>
<accession>A0AAD5LQ62</accession>
<dbReference type="InterPro" id="IPR036390">
    <property type="entry name" value="WH_DNA-bd_sf"/>
</dbReference>
<dbReference type="GO" id="GO:0031625">
    <property type="term" value="F:ubiquitin protein ligase binding"/>
    <property type="evidence" value="ECO:0007669"/>
    <property type="project" value="InterPro"/>
</dbReference>
<dbReference type="PROSITE" id="PS50069">
    <property type="entry name" value="CULLIN_2"/>
    <property type="match status" value="1"/>
</dbReference>
<dbReference type="Gene3D" id="1.20.1310.10">
    <property type="entry name" value="Cullin Repeats"/>
    <property type="match status" value="4"/>
</dbReference>
<dbReference type="SMART" id="SM00182">
    <property type="entry name" value="CULLIN"/>
    <property type="match status" value="1"/>
</dbReference>
<dbReference type="Pfam" id="PF26557">
    <property type="entry name" value="Cullin_AB"/>
    <property type="match status" value="1"/>
</dbReference>
<dbReference type="Gene3D" id="1.10.10.10">
    <property type="entry name" value="Winged helix-like DNA-binding domain superfamily/Winged helix DNA-binding domain"/>
    <property type="match status" value="2"/>
</dbReference>
<evidence type="ECO:0000256" key="3">
    <source>
        <dbReference type="ARBA" id="ARBA00022843"/>
    </source>
</evidence>
<keyword evidence="3" id="KW-0832">Ubl conjugation</keyword>
<dbReference type="GO" id="GO:0006950">
    <property type="term" value="P:response to stress"/>
    <property type="evidence" value="ECO:0007669"/>
    <property type="project" value="UniProtKB-ARBA"/>
</dbReference>
<sequence length="606" mass="70125">MYSGICSNSYNLVLYKHGDLLYNGVLGVITERLEATAATVACVPDDALLVALNQAWADFQVILTMVRDILMYMDRTYVQQKRKHRVYDSGLYLFRDVVVRHAQIRDRLRRLLLRSIDLERRGEWIDRSLIKNVLRMLVELGVCSTSVYEDDFERPFLAETLDFYRLEAQQWLDQNTCPEYLVQAERRLHEEALRVTHYLHAATEPKLKTLVETQLIKQHAAALVDMELSGCVVLFRDDKRDALRRMYRLFRRVPSTLHAMSDCVLASIKAAGDELVQGQSNPETATDAATFVGKLLALRERFVTFLTECFADDPQFYKSIKTGFETFMNVNTVCAGYLAQYLDELLRSKTRYEEELELRVAQVIALFRYLQDKDVFEEFYKVLLAKRLLNARGTSDEAEKVVIAKLKAECGYQFTSKLEGMFKDISISKDLMELYRNWSYKDIEQHTGIDKHDLKRHLISLCTPKYRILNKSSKGKRIDEEEDIFTVFDGYKSKLFRVRIPLVSQKESSLLPMSVGNGGSGMSNSADVLPPTVAEDRKHLVEAAIVRIMKTRKQMQHNNLISEVTKQMSGRFTPAPQLIKLRIESLIEREYLQRSPMDRRVYNYLA</sequence>
<dbReference type="SUPFAM" id="SSF46785">
    <property type="entry name" value="Winged helix' DNA-binding domain"/>
    <property type="match status" value="1"/>
</dbReference>
<evidence type="ECO:0000256" key="1">
    <source>
        <dbReference type="ARBA" id="ARBA00006019"/>
    </source>
</evidence>
<dbReference type="InterPro" id="IPR019559">
    <property type="entry name" value="Cullin_neddylation_domain"/>
</dbReference>
<dbReference type="SMART" id="SM00884">
    <property type="entry name" value="Cullin_Nedd8"/>
    <property type="match status" value="1"/>
</dbReference>
<dbReference type="PANTHER" id="PTHR11932">
    <property type="entry name" value="CULLIN"/>
    <property type="match status" value="1"/>
</dbReference>
<dbReference type="GO" id="GO:0080090">
    <property type="term" value="P:regulation of primary metabolic process"/>
    <property type="evidence" value="ECO:0007669"/>
    <property type="project" value="UniProtKB-ARBA"/>
</dbReference>
<dbReference type="Pfam" id="PF00888">
    <property type="entry name" value="Cullin"/>
    <property type="match status" value="1"/>
</dbReference>
<dbReference type="InterPro" id="IPR016158">
    <property type="entry name" value="Cullin_homology"/>
</dbReference>
<dbReference type="GO" id="GO:0000278">
    <property type="term" value="P:mitotic cell cycle"/>
    <property type="evidence" value="ECO:0007669"/>
    <property type="project" value="UniProtKB-ARBA"/>
</dbReference>
<protein>
    <recommendedName>
        <fullName evidence="6">Cullin family profile domain-containing protein</fullName>
    </recommendedName>
</protein>
<dbReference type="GO" id="GO:0005737">
    <property type="term" value="C:cytoplasm"/>
    <property type="evidence" value="ECO:0007669"/>
    <property type="project" value="UniProtKB-ARBA"/>
</dbReference>
<dbReference type="FunFam" id="1.20.1310.10:FF:000001">
    <property type="entry name" value="Cullin 3"/>
    <property type="match status" value="1"/>
</dbReference>
<dbReference type="InterPro" id="IPR001373">
    <property type="entry name" value="Cullin_N"/>
</dbReference>
<dbReference type="Pfam" id="PF10557">
    <property type="entry name" value="Cullin_Nedd8"/>
    <property type="match status" value="1"/>
</dbReference>
<keyword evidence="2" id="KW-1017">Isopeptide bond</keyword>
<feature type="domain" description="Cullin family profile" evidence="6">
    <location>
        <begin position="333"/>
        <end position="437"/>
    </location>
</feature>
<dbReference type="AlphaFoldDB" id="A0AAD5LQ62"/>
<dbReference type="InterPro" id="IPR036317">
    <property type="entry name" value="Cullin_homology_sf"/>
</dbReference>
<dbReference type="PROSITE" id="PS01256">
    <property type="entry name" value="CULLIN_1"/>
    <property type="match status" value="1"/>
</dbReference>
<comment type="caution">
    <text evidence="7">The sequence shown here is derived from an EMBL/GenBank/DDBJ whole genome shotgun (WGS) entry which is preliminary data.</text>
</comment>
<dbReference type="InterPro" id="IPR016157">
    <property type="entry name" value="Cullin_CS"/>
</dbReference>